<dbReference type="Proteomes" id="UP001331515">
    <property type="component" value="Unassembled WGS sequence"/>
</dbReference>
<feature type="region of interest" description="Disordered" evidence="1">
    <location>
        <begin position="162"/>
        <end position="191"/>
    </location>
</feature>
<feature type="domain" description="Neuregulin C-terminal" evidence="2">
    <location>
        <begin position="2"/>
        <end position="166"/>
    </location>
</feature>
<dbReference type="AlphaFoldDB" id="A0AAN8CB27"/>
<organism evidence="3 4">
    <name type="scientific">Champsocephalus gunnari</name>
    <name type="common">Mackerel icefish</name>
    <dbReference type="NCBI Taxonomy" id="52237"/>
    <lineage>
        <taxon>Eukaryota</taxon>
        <taxon>Metazoa</taxon>
        <taxon>Chordata</taxon>
        <taxon>Craniata</taxon>
        <taxon>Vertebrata</taxon>
        <taxon>Euteleostomi</taxon>
        <taxon>Actinopterygii</taxon>
        <taxon>Neopterygii</taxon>
        <taxon>Teleostei</taxon>
        <taxon>Neoteleostei</taxon>
        <taxon>Acanthomorphata</taxon>
        <taxon>Eupercaria</taxon>
        <taxon>Perciformes</taxon>
        <taxon>Notothenioidei</taxon>
        <taxon>Channichthyidae</taxon>
        <taxon>Champsocephalus</taxon>
    </lineage>
</organism>
<dbReference type="InterPro" id="IPR002154">
    <property type="entry name" value="Neuregulin_C"/>
</dbReference>
<sequence>MSPGCRSSPATPGSPPSEMSAPLSSLAISVPSVALSPSGEEERPLLLSNNRQSMSRDEQKRNSAHYNHGHEAHSLPPSPLLAMENGYYQVIGEHDATAVGHFFSASPEDKTNNNIDSCGTKRAADVQSSGDSMLAIDSEEEHTSFFSTNSTTALLLRAMDSSRTNPALPNDDLLEKPSSFTVKPDPVAVQG</sequence>
<evidence type="ECO:0000313" key="4">
    <source>
        <dbReference type="Proteomes" id="UP001331515"/>
    </source>
</evidence>
<protein>
    <recommendedName>
        <fullName evidence="2">Neuregulin C-terminal domain-containing protein</fullName>
    </recommendedName>
</protein>
<proteinExistence type="predicted"/>
<evidence type="ECO:0000313" key="3">
    <source>
        <dbReference type="EMBL" id="KAK5900464.1"/>
    </source>
</evidence>
<name>A0AAN8CB27_CHAGU</name>
<keyword evidence="4" id="KW-1185">Reference proteome</keyword>
<accession>A0AAN8CB27</accession>
<reference evidence="3 4" key="1">
    <citation type="journal article" date="2023" name="Mol. Biol. Evol.">
        <title>Genomics of Secondarily Temperate Adaptation in the Only Non-Antarctic Icefish.</title>
        <authorList>
            <person name="Rivera-Colon A.G."/>
            <person name="Rayamajhi N."/>
            <person name="Minhas B.F."/>
            <person name="Madrigal G."/>
            <person name="Bilyk K.T."/>
            <person name="Yoon V."/>
            <person name="Hune M."/>
            <person name="Gregory S."/>
            <person name="Cheng C.H.C."/>
            <person name="Catchen J.M."/>
        </authorList>
    </citation>
    <scope>NUCLEOTIDE SEQUENCE [LARGE SCALE GENOMIC DNA]</scope>
    <source>
        <tissue evidence="3">White muscle</tissue>
    </source>
</reference>
<dbReference type="Pfam" id="PF02158">
    <property type="entry name" value="Neuregulin"/>
    <property type="match status" value="1"/>
</dbReference>
<gene>
    <name evidence="3" type="ORF">CgunFtcFv8_025422</name>
</gene>
<dbReference type="EMBL" id="JAURVH010001532">
    <property type="protein sequence ID" value="KAK5900464.1"/>
    <property type="molecule type" value="Genomic_DNA"/>
</dbReference>
<feature type="region of interest" description="Disordered" evidence="1">
    <location>
        <begin position="1"/>
        <end position="78"/>
    </location>
</feature>
<comment type="caution">
    <text evidence="3">The sequence shown here is derived from an EMBL/GenBank/DDBJ whole genome shotgun (WGS) entry which is preliminary data.</text>
</comment>
<evidence type="ECO:0000256" key="1">
    <source>
        <dbReference type="SAM" id="MobiDB-lite"/>
    </source>
</evidence>
<evidence type="ECO:0000259" key="2">
    <source>
        <dbReference type="Pfam" id="PF02158"/>
    </source>
</evidence>